<comment type="caution">
    <text evidence="1">The sequence shown here is derived from an EMBL/GenBank/DDBJ whole genome shotgun (WGS) entry which is preliminary data.</text>
</comment>
<dbReference type="Proteomes" id="UP000315423">
    <property type="component" value="Unassembled WGS sequence"/>
</dbReference>
<evidence type="ECO:0000313" key="1">
    <source>
        <dbReference type="EMBL" id="TKY92261.1"/>
    </source>
</evidence>
<protein>
    <submittedName>
        <fullName evidence="1">IS4 family transposase</fullName>
    </submittedName>
</protein>
<accession>A0AC61SC44</accession>
<organism evidence="1 2">
    <name type="scientific">Candidatus Methanomarinus sp</name>
    <dbReference type="NCBI Taxonomy" id="3386244"/>
    <lineage>
        <taxon>Archaea</taxon>
        <taxon>Methanobacteriati</taxon>
        <taxon>Methanobacteriota</taxon>
        <taxon>Stenosarchaea group</taxon>
        <taxon>Methanomicrobia</taxon>
        <taxon>Methanosarcinales</taxon>
        <taxon>ANME-2 cluster</taxon>
        <taxon>Candidatus Methanocomedenaceae</taxon>
        <taxon>Candidatus Methanomarinus</taxon>
    </lineage>
</organism>
<gene>
    <name evidence="1" type="ORF">C5S46_01530</name>
</gene>
<dbReference type="EMBL" id="QYBA01000048">
    <property type="protein sequence ID" value="TKY92261.1"/>
    <property type="molecule type" value="Genomic_DNA"/>
</dbReference>
<sequence length="390" mass="45193">MFWTLSVGFGVQLQRTLASLRRLYEEEGEIHISSSSFYDRFTPELVEFIHACVLHGLEDITQSPNRKLNDKLAGFEDIVTQDSTIIRLHEKLADKWPAARTRKVAAGVKISLLISAIADGPKRIALHGERTSEVKTLRIGPWLKDRILLIDLGFYKHNTFARIDENGGFFVSRLKGKVDPLIIRNNRTCRGRSIDIVGKKVSEVTDDLQRQVIDADVEVEFNRRKYKGKQKRDVKQFRMVAIYNAEEKKYHTYITNIPTDRLDAEDIAVLYSARWEIELIFKELKSRYGIDILPFSNPHIIEALLWVGILTLIISRRVYLLVYSANLENAPRYTHLRWATIFAEKAQRLLDAILDYSGIDPDLMELFDVYQSQALDPNVNRKRLMDEWRT</sequence>
<name>A0AC61SC44_9EURY</name>
<proteinExistence type="predicted"/>
<reference evidence="1" key="1">
    <citation type="submission" date="2018-09" db="EMBL/GenBank/DDBJ databases">
        <title>A genomic encyclopedia of anaerobic methanotrophic archaea.</title>
        <authorList>
            <person name="Skennerton C.T."/>
            <person name="Chadwick G.L."/>
            <person name="Laso-Perez R."/>
            <person name="Leu A.O."/>
            <person name="Speth D.R."/>
            <person name="Yu H."/>
            <person name="Morgan-Lang C."/>
            <person name="Hatzenpichler R."/>
            <person name="Goudeau D."/>
            <person name="Malmstrom R."/>
            <person name="Woyke T."/>
            <person name="Hallam S."/>
            <person name="Tyson G.W."/>
            <person name="Wegener G."/>
            <person name="Boetius A."/>
            <person name="Orphan V.J."/>
        </authorList>
    </citation>
    <scope>NUCLEOTIDE SEQUENCE</scope>
    <source>
        <strain evidence="1">CONS3730D10UFb2</strain>
    </source>
</reference>
<feature type="non-terminal residue" evidence="1">
    <location>
        <position position="1"/>
    </location>
</feature>
<evidence type="ECO:0000313" key="2">
    <source>
        <dbReference type="Proteomes" id="UP000315423"/>
    </source>
</evidence>